<sequence length="527" mass="56836">MSDRPSYTTLVVDDNDTKRYIIGSWLRRAGHTVIEAASAAQVWERLAEHEVELVVLDIQLPDVNGMEVCEQIKGSPATAALPVIHISATAVEVADRTDGLQRGADAYMTDPIDPGEFIATAEAVLRYYRARRRAERIADRMAAFTRTSLAINAAQTFDALAVVAARGAFEIFGEPASVFLLPPDGRVRRTVTLSGEPLSRKSPAGMPAELAQLTGLGDGTGTRVVPVSAGRWRELLPDSAVENDDVLLVTSRIKPDRPPIGVAIAAHGASDEDDANLLRQLGQALALAMEALRSYTVEHLISLTLQRSLLPASRPVVPGWTFAVRYEPASDQAEVGGDFYEVIDRGDDVLIAIGDVQGHSLHAATVMAELRHALRAFAEEGHGAVAILELLNDVLQRYHDDQTATMILMTLDPRTGTLQVANAGHPPPLHAAGDRVEYSGRGGLLLGFPVNQVGTEELTVPPGGTVVLITDGLIEERGVPMGTNLERLRAVAGHVDDDLEKFSDRIIAEFGPREDDVALIVMRRDPE</sequence>
<evidence type="ECO:0000313" key="4">
    <source>
        <dbReference type="EMBL" id="NKZ08268.1"/>
    </source>
</evidence>
<dbReference type="Gene3D" id="3.40.50.2300">
    <property type="match status" value="1"/>
</dbReference>
<dbReference type="InterPro" id="IPR052016">
    <property type="entry name" value="Bact_Sigma-Reg"/>
</dbReference>
<feature type="modified residue" description="4-aspartylphosphate" evidence="2">
    <location>
        <position position="57"/>
    </location>
</feature>
<accession>A0A846ZC91</accession>
<feature type="domain" description="Response regulatory" evidence="3">
    <location>
        <begin position="8"/>
        <end position="125"/>
    </location>
</feature>
<dbReference type="AlphaFoldDB" id="A0A846ZC91"/>
<keyword evidence="1" id="KW-0378">Hydrolase</keyword>
<dbReference type="SMART" id="SM00331">
    <property type="entry name" value="PP2C_SIG"/>
    <property type="match status" value="1"/>
</dbReference>
<dbReference type="EMBL" id="JAAXPI010000076">
    <property type="protein sequence ID" value="NKZ08268.1"/>
    <property type="molecule type" value="Genomic_DNA"/>
</dbReference>
<proteinExistence type="predicted"/>
<dbReference type="InterPro" id="IPR001789">
    <property type="entry name" value="Sig_transdc_resp-reg_receiver"/>
</dbReference>
<dbReference type="GO" id="GO:0000160">
    <property type="term" value="P:phosphorelay signal transduction system"/>
    <property type="evidence" value="ECO:0007669"/>
    <property type="project" value="InterPro"/>
</dbReference>
<comment type="caution">
    <text evidence="4">The sequence shown here is derived from an EMBL/GenBank/DDBJ whole genome shotgun (WGS) entry which is preliminary data.</text>
</comment>
<dbReference type="InterPro" id="IPR011006">
    <property type="entry name" value="CheY-like_superfamily"/>
</dbReference>
<dbReference type="PROSITE" id="PS50110">
    <property type="entry name" value="RESPONSE_REGULATORY"/>
    <property type="match status" value="1"/>
</dbReference>
<evidence type="ECO:0000313" key="5">
    <source>
        <dbReference type="Proteomes" id="UP000579250"/>
    </source>
</evidence>
<dbReference type="RefSeq" id="WP_067630475.1">
    <property type="nucleotide sequence ID" value="NZ_JAAXPI010000076.1"/>
</dbReference>
<dbReference type="GO" id="GO:0016791">
    <property type="term" value="F:phosphatase activity"/>
    <property type="evidence" value="ECO:0007669"/>
    <property type="project" value="TreeGrafter"/>
</dbReference>
<dbReference type="SUPFAM" id="SSF52172">
    <property type="entry name" value="CheY-like"/>
    <property type="match status" value="1"/>
</dbReference>
<evidence type="ECO:0000256" key="1">
    <source>
        <dbReference type="ARBA" id="ARBA00022801"/>
    </source>
</evidence>
<dbReference type="Gene3D" id="3.60.40.10">
    <property type="entry name" value="PPM-type phosphatase domain"/>
    <property type="match status" value="1"/>
</dbReference>
<keyword evidence="5" id="KW-1185">Reference proteome</keyword>
<dbReference type="SMART" id="SM00448">
    <property type="entry name" value="REC"/>
    <property type="match status" value="1"/>
</dbReference>
<evidence type="ECO:0000256" key="2">
    <source>
        <dbReference type="PROSITE-ProRule" id="PRU00169"/>
    </source>
</evidence>
<dbReference type="Pfam" id="PF07228">
    <property type="entry name" value="SpoIIE"/>
    <property type="match status" value="1"/>
</dbReference>
<dbReference type="InterPro" id="IPR036457">
    <property type="entry name" value="PPM-type-like_dom_sf"/>
</dbReference>
<name>A0A846ZC91_9ACTN</name>
<organism evidence="4 5">
    <name type="scientific">Actinomadura latina</name>
    <dbReference type="NCBI Taxonomy" id="163603"/>
    <lineage>
        <taxon>Bacteria</taxon>
        <taxon>Bacillati</taxon>
        <taxon>Actinomycetota</taxon>
        <taxon>Actinomycetes</taxon>
        <taxon>Streptosporangiales</taxon>
        <taxon>Thermomonosporaceae</taxon>
        <taxon>Actinomadura</taxon>
    </lineage>
</organism>
<dbReference type="Pfam" id="PF00072">
    <property type="entry name" value="Response_reg"/>
    <property type="match status" value="1"/>
</dbReference>
<dbReference type="SUPFAM" id="SSF81606">
    <property type="entry name" value="PP2C-like"/>
    <property type="match status" value="1"/>
</dbReference>
<evidence type="ECO:0000259" key="3">
    <source>
        <dbReference type="PROSITE" id="PS50110"/>
    </source>
</evidence>
<protein>
    <submittedName>
        <fullName evidence="4">Fused response regulator/phosphatase</fullName>
    </submittedName>
</protein>
<dbReference type="PANTHER" id="PTHR43156">
    <property type="entry name" value="STAGE II SPORULATION PROTEIN E-RELATED"/>
    <property type="match status" value="1"/>
</dbReference>
<dbReference type="Proteomes" id="UP000579250">
    <property type="component" value="Unassembled WGS sequence"/>
</dbReference>
<gene>
    <name evidence="4" type="ORF">HGB48_31720</name>
</gene>
<dbReference type="InterPro" id="IPR001932">
    <property type="entry name" value="PPM-type_phosphatase-like_dom"/>
</dbReference>
<reference evidence="4 5" key="1">
    <citation type="submission" date="2020-04" db="EMBL/GenBank/DDBJ databases">
        <title>MicrobeNet Type strains.</title>
        <authorList>
            <person name="Nicholson A.C."/>
        </authorList>
    </citation>
    <scope>NUCLEOTIDE SEQUENCE [LARGE SCALE GENOMIC DNA]</scope>
    <source>
        <strain evidence="4 5">ATCC BAA-277</strain>
    </source>
</reference>
<keyword evidence="2" id="KW-0597">Phosphoprotein</keyword>
<dbReference type="PANTHER" id="PTHR43156:SF2">
    <property type="entry name" value="STAGE II SPORULATION PROTEIN E"/>
    <property type="match status" value="1"/>
</dbReference>